<gene>
    <name evidence="2" type="ORF">LOAG_13348</name>
</gene>
<dbReference type="OrthoDB" id="10350196at2759"/>
<evidence type="ECO:0000313" key="2">
    <source>
        <dbReference type="EMBL" id="EFO15165.1"/>
    </source>
</evidence>
<proteinExistence type="predicted"/>
<evidence type="ECO:0000256" key="1">
    <source>
        <dbReference type="SAM" id="Phobius"/>
    </source>
</evidence>
<keyword evidence="1" id="KW-0472">Membrane</keyword>
<dbReference type="KEGG" id="loa:LOAG_13348"/>
<keyword evidence="1" id="KW-0812">Transmembrane</keyword>
<dbReference type="EMBL" id="JH713082">
    <property type="protein sequence ID" value="EFO15165.1"/>
    <property type="molecule type" value="Genomic_DNA"/>
</dbReference>
<name>A0A1S0TJG1_LOALO</name>
<protein>
    <submittedName>
        <fullName evidence="2">Uncharacterized protein</fullName>
    </submittedName>
</protein>
<dbReference type="CTD" id="9950818"/>
<feature type="transmembrane region" description="Helical" evidence="1">
    <location>
        <begin position="6"/>
        <end position="34"/>
    </location>
</feature>
<accession>A0A1S0TJG1</accession>
<feature type="non-terminal residue" evidence="2">
    <location>
        <position position="50"/>
    </location>
</feature>
<dbReference type="GeneID" id="9950818"/>
<dbReference type="AlphaFoldDB" id="A0A1S0TJG1"/>
<dbReference type="InParanoid" id="A0A1S0TJG1"/>
<keyword evidence="1" id="KW-1133">Transmembrane helix</keyword>
<reference evidence="2" key="1">
    <citation type="submission" date="2012-04" db="EMBL/GenBank/DDBJ databases">
        <title>The Genome Sequence of Loa loa.</title>
        <authorList>
            <consortium name="The Broad Institute Genome Sequencing Platform"/>
            <consortium name="Broad Institute Genome Sequencing Center for Infectious Disease"/>
            <person name="Nutman T.B."/>
            <person name="Fink D.L."/>
            <person name="Russ C."/>
            <person name="Young S."/>
            <person name="Zeng Q."/>
            <person name="Gargeya S."/>
            <person name="Alvarado L."/>
            <person name="Berlin A."/>
            <person name="Chapman S.B."/>
            <person name="Chen Z."/>
            <person name="Freedman E."/>
            <person name="Gellesch M."/>
            <person name="Goldberg J."/>
            <person name="Griggs A."/>
            <person name="Gujja S."/>
            <person name="Heilman E.R."/>
            <person name="Heiman D."/>
            <person name="Howarth C."/>
            <person name="Mehta T."/>
            <person name="Neiman D."/>
            <person name="Pearson M."/>
            <person name="Roberts A."/>
            <person name="Saif S."/>
            <person name="Shea T."/>
            <person name="Shenoy N."/>
            <person name="Sisk P."/>
            <person name="Stolte C."/>
            <person name="Sykes S."/>
            <person name="White J."/>
            <person name="Yandava C."/>
            <person name="Haas B."/>
            <person name="Henn M.R."/>
            <person name="Nusbaum C."/>
            <person name="Birren B."/>
        </authorList>
    </citation>
    <scope>NUCLEOTIDE SEQUENCE [LARGE SCALE GENOMIC DNA]</scope>
</reference>
<organism evidence="2">
    <name type="scientific">Loa loa</name>
    <name type="common">Eye worm</name>
    <name type="synonym">Filaria loa</name>
    <dbReference type="NCBI Taxonomy" id="7209"/>
    <lineage>
        <taxon>Eukaryota</taxon>
        <taxon>Metazoa</taxon>
        <taxon>Ecdysozoa</taxon>
        <taxon>Nematoda</taxon>
        <taxon>Chromadorea</taxon>
        <taxon>Rhabditida</taxon>
        <taxon>Spirurina</taxon>
        <taxon>Spiruromorpha</taxon>
        <taxon>Filarioidea</taxon>
        <taxon>Onchocercidae</taxon>
        <taxon>Loa</taxon>
    </lineage>
</organism>
<sequence>MLENKELFLIITFIVYAFQGLLIIICNGVVELALIKHRHLRRQYIILFAQ</sequence>
<dbReference type="RefSeq" id="XP_003148905.1">
    <property type="nucleotide sequence ID" value="XM_003148857.1"/>
</dbReference>